<proteinExistence type="predicted"/>
<dbReference type="EMBL" id="JBHMFI010000001">
    <property type="protein sequence ID" value="MFB9070970.1"/>
    <property type="molecule type" value="Genomic_DNA"/>
</dbReference>
<organism evidence="2 3">
    <name type="scientific">Citricoccus parietis</name>
    <dbReference type="NCBI Taxonomy" id="592307"/>
    <lineage>
        <taxon>Bacteria</taxon>
        <taxon>Bacillati</taxon>
        <taxon>Actinomycetota</taxon>
        <taxon>Actinomycetes</taxon>
        <taxon>Micrococcales</taxon>
        <taxon>Micrococcaceae</taxon>
        <taxon>Citricoccus</taxon>
    </lineage>
</organism>
<sequence length="234" mass="24545">MAGGAGQARRVHRRPLRAAGRQGRGPEGRCTSDRGRLSRTHQVDGVEGNHPEPADTAPASLFVPGMDRQVEVVQPHPVDGPLPEQPPVPAGDHESHAGPGQLPVQGADAQPPPPGGRFLGHHGQGAVDGRHGGEIHHQAPAPVRPADPGGPHCGEAQLQPLSVRQLKRQRRPHRTAQSIDQGDRGSLTARHLGRLGLRVLPVSLGQLGLQIGKQPIPSHLPSLDGGTGLTRLKG</sequence>
<evidence type="ECO:0000313" key="2">
    <source>
        <dbReference type="EMBL" id="MFB9070970.1"/>
    </source>
</evidence>
<reference evidence="2 3" key="1">
    <citation type="submission" date="2024-09" db="EMBL/GenBank/DDBJ databases">
        <authorList>
            <person name="Sun Q."/>
            <person name="Mori K."/>
        </authorList>
    </citation>
    <scope>NUCLEOTIDE SEQUENCE [LARGE SCALE GENOMIC DNA]</scope>
    <source>
        <strain evidence="2 3">CCM 7609</strain>
    </source>
</reference>
<feature type="compositionally biased region" description="Pro residues" evidence="1">
    <location>
        <begin position="78"/>
        <end position="89"/>
    </location>
</feature>
<feature type="compositionally biased region" description="Basic and acidic residues" evidence="1">
    <location>
        <begin position="24"/>
        <end position="53"/>
    </location>
</feature>
<evidence type="ECO:0000313" key="3">
    <source>
        <dbReference type="Proteomes" id="UP001589575"/>
    </source>
</evidence>
<comment type="caution">
    <text evidence="2">The sequence shown here is derived from an EMBL/GenBank/DDBJ whole genome shotgun (WGS) entry which is preliminary data.</text>
</comment>
<feature type="region of interest" description="Disordered" evidence="1">
    <location>
        <begin position="213"/>
        <end position="234"/>
    </location>
</feature>
<gene>
    <name evidence="2" type="ORF">ACFFX0_07100</name>
</gene>
<feature type="region of interest" description="Disordered" evidence="1">
    <location>
        <begin position="1"/>
        <end position="123"/>
    </location>
</feature>
<keyword evidence="3" id="KW-1185">Reference proteome</keyword>
<accession>A0ABV5FWB5</accession>
<evidence type="ECO:0000256" key="1">
    <source>
        <dbReference type="SAM" id="MobiDB-lite"/>
    </source>
</evidence>
<name>A0ABV5FWB5_9MICC</name>
<dbReference type="Proteomes" id="UP001589575">
    <property type="component" value="Unassembled WGS sequence"/>
</dbReference>
<feature type="region of interest" description="Disordered" evidence="1">
    <location>
        <begin position="165"/>
        <end position="185"/>
    </location>
</feature>
<feature type="compositionally biased region" description="Basic residues" evidence="1">
    <location>
        <begin position="165"/>
        <end position="174"/>
    </location>
</feature>
<protein>
    <submittedName>
        <fullName evidence="2">Uncharacterized protein</fullName>
    </submittedName>
</protein>